<keyword evidence="2" id="KW-1185">Reference proteome</keyword>
<proteinExistence type="predicted"/>
<evidence type="ECO:0000313" key="2">
    <source>
        <dbReference type="Proteomes" id="UP001438008"/>
    </source>
</evidence>
<gene>
    <name evidence="1" type="ORF">WMO29_10900</name>
</gene>
<evidence type="ECO:0000313" key="1">
    <source>
        <dbReference type="EMBL" id="MEQ2472989.1"/>
    </source>
</evidence>
<organism evidence="1 2">
    <name type="scientific">Laedolimicola intestinihominis</name>
    <dbReference type="NCBI Taxonomy" id="3133166"/>
    <lineage>
        <taxon>Bacteria</taxon>
        <taxon>Bacillati</taxon>
        <taxon>Bacillota</taxon>
        <taxon>Clostridia</taxon>
        <taxon>Lachnospirales</taxon>
        <taxon>Lachnospiraceae</taxon>
        <taxon>Laedolimicola</taxon>
    </lineage>
</organism>
<protein>
    <submittedName>
        <fullName evidence="1">Uncharacterized protein</fullName>
    </submittedName>
</protein>
<dbReference type="EMBL" id="JBBMFE010000010">
    <property type="protein sequence ID" value="MEQ2472989.1"/>
    <property type="molecule type" value="Genomic_DNA"/>
</dbReference>
<dbReference type="Proteomes" id="UP001438008">
    <property type="component" value="Unassembled WGS sequence"/>
</dbReference>
<name>A0ABV1FIT9_9FIRM</name>
<accession>A0ABV1FIT9</accession>
<dbReference type="RefSeq" id="WP_178038365.1">
    <property type="nucleotide sequence ID" value="NZ_JBBMFE010000010.1"/>
</dbReference>
<comment type="caution">
    <text evidence="1">The sequence shown here is derived from an EMBL/GenBank/DDBJ whole genome shotgun (WGS) entry which is preliminary data.</text>
</comment>
<reference evidence="1 2" key="1">
    <citation type="submission" date="2024-03" db="EMBL/GenBank/DDBJ databases">
        <title>Human intestinal bacterial collection.</title>
        <authorList>
            <person name="Pauvert C."/>
            <person name="Hitch T.C.A."/>
            <person name="Clavel T."/>
        </authorList>
    </citation>
    <scope>NUCLEOTIDE SEQUENCE [LARGE SCALE GENOMIC DNA]</scope>
    <source>
        <strain evidence="1 2">CLA-AA-H132</strain>
    </source>
</reference>
<sequence>MIDFEEELKKFHPSLEVEQVEDNVYRNKPKDMSDLLDEMLKEMKGGRRQS</sequence>